<evidence type="ECO:0000256" key="1">
    <source>
        <dbReference type="SAM" id="MobiDB-lite"/>
    </source>
</evidence>
<feature type="compositionally biased region" description="Polar residues" evidence="1">
    <location>
        <begin position="90"/>
        <end position="114"/>
    </location>
</feature>
<feature type="signal peptide" evidence="2">
    <location>
        <begin position="1"/>
        <end position="29"/>
    </location>
</feature>
<dbReference type="GO" id="GO:0008061">
    <property type="term" value="F:chitin binding"/>
    <property type="evidence" value="ECO:0007669"/>
    <property type="project" value="InterPro"/>
</dbReference>
<accession>A0A6G1S713</accession>
<keyword evidence="2" id="KW-0732">Signal</keyword>
<sequence length="284" mass="30974">MSANSKSAVLIIGLVAVIVPLVCVEWTQAQKTGRNSYQQQQSSFSTAVGSGPQSVYGGYETQPRTPANSLVAPVQQRRTQQQSYQRTETVRQQQQPAVATSYQQEQVSSSSNYDQAEADAEPAQYGAVAGQPGQDFPAYTRVPKTSFTCSNVPYEYGMYADEETGCQAYHLCYNGRKESFLCGVGTVFNQRILHCDYWYSVDCGKSSQYYSSNAYMGSSQPEPGPAEASPSASGSSGSSYKRTEVSSSSVNRPVAPPRQQQPVYQQSASSAFSRNTQQQVEEGY</sequence>
<dbReference type="PROSITE" id="PS50940">
    <property type="entry name" value="CHIT_BIND_II"/>
    <property type="match status" value="1"/>
</dbReference>
<protein>
    <recommendedName>
        <fullName evidence="3">Chitin-binding type-2 domain-containing protein</fullName>
    </recommendedName>
</protein>
<gene>
    <name evidence="4" type="ORF">g.11358</name>
</gene>
<reference evidence="4" key="1">
    <citation type="submission" date="2018-10" db="EMBL/GenBank/DDBJ databases">
        <title>Transcriptome assembly of Aceria tosichella (Wheat curl mite) Type 2.</title>
        <authorList>
            <person name="Scully E.D."/>
            <person name="Geib S.M."/>
            <person name="Palmer N.A."/>
            <person name="Gupta A.K."/>
            <person name="Sarath G."/>
            <person name="Tatineni S."/>
        </authorList>
    </citation>
    <scope>NUCLEOTIDE SEQUENCE</scope>
    <source>
        <strain evidence="4">LincolnNE</strain>
    </source>
</reference>
<dbReference type="PANTHER" id="PTHR22933:SF42">
    <property type="entry name" value="FI18455P1-RELATED"/>
    <property type="match status" value="1"/>
</dbReference>
<feature type="compositionally biased region" description="Polar residues" evidence="1">
    <location>
        <begin position="43"/>
        <end position="53"/>
    </location>
</feature>
<dbReference type="Gene3D" id="2.170.140.10">
    <property type="entry name" value="Chitin binding domain"/>
    <property type="match status" value="1"/>
</dbReference>
<dbReference type="EMBL" id="GGYP01001388">
    <property type="protein sequence ID" value="MDE46159.1"/>
    <property type="molecule type" value="Transcribed_RNA"/>
</dbReference>
<dbReference type="Pfam" id="PF01607">
    <property type="entry name" value="CBM_14"/>
    <property type="match status" value="1"/>
</dbReference>
<dbReference type="SUPFAM" id="SSF57625">
    <property type="entry name" value="Invertebrate chitin-binding proteins"/>
    <property type="match status" value="1"/>
</dbReference>
<proteinExistence type="predicted"/>
<feature type="compositionally biased region" description="Low complexity" evidence="1">
    <location>
        <begin position="75"/>
        <end position="87"/>
    </location>
</feature>
<dbReference type="AlphaFoldDB" id="A0A6G1S713"/>
<dbReference type="InterPro" id="IPR052976">
    <property type="entry name" value="Scoloptoxin-like"/>
</dbReference>
<feature type="domain" description="Chitin-binding type-2" evidence="3">
    <location>
        <begin position="146"/>
        <end position="205"/>
    </location>
</feature>
<dbReference type="InterPro" id="IPR002557">
    <property type="entry name" value="Chitin-bd_dom"/>
</dbReference>
<evidence type="ECO:0000313" key="4">
    <source>
        <dbReference type="EMBL" id="MDE46159.1"/>
    </source>
</evidence>
<dbReference type="PANTHER" id="PTHR22933">
    <property type="entry name" value="FI18007P1-RELATED"/>
    <property type="match status" value="1"/>
</dbReference>
<feature type="compositionally biased region" description="Polar residues" evidence="1">
    <location>
        <begin position="272"/>
        <end position="284"/>
    </location>
</feature>
<dbReference type="SMART" id="SM00494">
    <property type="entry name" value="ChtBD2"/>
    <property type="match status" value="1"/>
</dbReference>
<feature type="compositionally biased region" description="Low complexity" evidence="1">
    <location>
        <begin position="218"/>
        <end position="239"/>
    </location>
</feature>
<feature type="chain" id="PRO_5026335864" description="Chitin-binding type-2 domain-containing protein" evidence="2">
    <location>
        <begin position="30"/>
        <end position="284"/>
    </location>
</feature>
<name>A0A6G1S713_9ACAR</name>
<feature type="region of interest" description="Disordered" evidence="1">
    <location>
        <begin position="43"/>
        <end position="121"/>
    </location>
</feature>
<evidence type="ECO:0000256" key="2">
    <source>
        <dbReference type="SAM" id="SignalP"/>
    </source>
</evidence>
<feature type="compositionally biased region" description="Low complexity" evidence="1">
    <location>
        <begin position="257"/>
        <end position="271"/>
    </location>
</feature>
<feature type="region of interest" description="Disordered" evidence="1">
    <location>
        <begin position="214"/>
        <end position="284"/>
    </location>
</feature>
<evidence type="ECO:0000259" key="3">
    <source>
        <dbReference type="PROSITE" id="PS50940"/>
    </source>
</evidence>
<organism evidence="4">
    <name type="scientific">Aceria tosichella</name>
    <name type="common">wheat curl mite</name>
    <dbReference type="NCBI Taxonomy" id="561515"/>
    <lineage>
        <taxon>Eukaryota</taxon>
        <taxon>Metazoa</taxon>
        <taxon>Ecdysozoa</taxon>
        <taxon>Arthropoda</taxon>
        <taxon>Chelicerata</taxon>
        <taxon>Arachnida</taxon>
        <taxon>Acari</taxon>
        <taxon>Acariformes</taxon>
        <taxon>Trombidiformes</taxon>
        <taxon>Prostigmata</taxon>
        <taxon>Eupodina</taxon>
        <taxon>Eriophyoidea</taxon>
        <taxon>Eriophyidae</taxon>
        <taxon>Eriophyinae</taxon>
        <taxon>Aceriini</taxon>
        <taxon>Aceria</taxon>
    </lineage>
</organism>
<dbReference type="InterPro" id="IPR036508">
    <property type="entry name" value="Chitin-bd_dom_sf"/>
</dbReference>
<dbReference type="GO" id="GO:0005576">
    <property type="term" value="C:extracellular region"/>
    <property type="evidence" value="ECO:0007669"/>
    <property type="project" value="InterPro"/>
</dbReference>